<dbReference type="InterPro" id="IPR023393">
    <property type="entry name" value="START-like_dom_sf"/>
</dbReference>
<feature type="domain" description="Coenzyme Q-binding protein COQ10 START" evidence="1">
    <location>
        <begin position="25"/>
        <end position="154"/>
    </location>
</feature>
<dbReference type="Pfam" id="PF03364">
    <property type="entry name" value="Polyketide_cyc"/>
    <property type="match status" value="1"/>
</dbReference>
<evidence type="ECO:0000313" key="2">
    <source>
        <dbReference type="EMBL" id="NER27796.1"/>
    </source>
</evidence>
<proteinExistence type="predicted"/>
<evidence type="ECO:0000259" key="1">
    <source>
        <dbReference type="Pfam" id="PF03364"/>
    </source>
</evidence>
<organism evidence="2">
    <name type="scientific">Symploca sp. SIO1C4</name>
    <dbReference type="NCBI Taxonomy" id="2607765"/>
    <lineage>
        <taxon>Bacteria</taxon>
        <taxon>Bacillati</taxon>
        <taxon>Cyanobacteriota</taxon>
        <taxon>Cyanophyceae</taxon>
        <taxon>Coleofasciculales</taxon>
        <taxon>Coleofasciculaceae</taxon>
        <taxon>Symploca</taxon>
    </lineage>
</organism>
<dbReference type="AlphaFoldDB" id="A0A6B3N272"/>
<dbReference type="InterPro" id="IPR005031">
    <property type="entry name" value="COQ10_START"/>
</dbReference>
<dbReference type="EMBL" id="JAAHFQ010000135">
    <property type="protein sequence ID" value="NER27796.1"/>
    <property type="molecule type" value="Genomic_DNA"/>
</dbReference>
<dbReference type="Gene3D" id="3.30.530.20">
    <property type="match status" value="1"/>
</dbReference>
<dbReference type="PANTHER" id="PTHR34060">
    <property type="entry name" value="POLYKETIDE CYCLASE / DEHYDRASE AND LIPID TRANSPORT PROTEIN"/>
    <property type="match status" value="1"/>
</dbReference>
<gene>
    <name evidence="2" type="ORF">F6J89_09215</name>
</gene>
<accession>A0A6B3N272</accession>
<dbReference type="PANTHER" id="PTHR34060:SF2">
    <property type="entry name" value="OS03G0837900 PROTEIN"/>
    <property type="match status" value="1"/>
</dbReference>
<sequence>MQSVVDIKIEKLEGRQWRVFAKIQIPYSVEQVWQVITDYETFTEFMPGLIQSKRLDNSTRSVRIEQVRNKIFMGMKVSARSVFDIEEKFPHEIHYQLIEGDMKALSGYWGLEPWSSSESKTGIDLIYNFLVSPKRILPVALVEHVLNHDIPANMLAIRQRVEEIFSTQ</sequence>
<reference evidence="2" key="1">
    <citation type="submission" date="2019-11" db="EMBL/GenBank/DDBJ databases">
        <title>Genomic insights into an expanded diversity of filamentous marine cyanobacteria reveals the extraordinary biosynthetic potential of Moorea and Okeania.</title>
        <authorList>
            <person name="Ferreira Leao T."/>
            <person name="Wang M."/>
            <person name="Moss N."/>
            <person name="Da Silva R."/>
            <person name="Sanders J."/>
            <person name="Nurk S."/>
            <person name="Gurevich A."/>
            <person name="Humphrey G."/>
            <person name="Reher R."/>
            <person name="Zhu Q."/>
            <person name="Belda-Ferre P."/>
            <person name="Glukhov E."/>
            <person name="Rex R."/>
            <person name="Dorrestein P.C."/>
            <person name="Knight R."/>
            <person name="Pevzner P."/>
            <person name="Gerwick W.H."/>
            <person name="Gerwick L."/>
        </authorList>
    </citation>
    <scope>NUCLEOTIDE SEQUENCE</scope>
    <source>
        <strain evidence="2">SIO1C4</strain>
    </source>
</reference>
<name>A0A6B3N272_9CYAN</name>
<dbReference type="SUPFAM" id="SSF55961">
    <property type="entry name" value="Bet v1-like"/>
    <property type="match status" value="1"/>
</dbReference>
<comment type="caution">
    <text evidence="2">The sequence shown here is derived from an EMBL/GenBank/DDBJ whole genome shotgun (WGS) entry which is preliminary data.</text>
</comment>
<protein>
    <submittedName>
        <fullName evidence="2">Cyclase</fullName>
    </submittedName>
</protein>